<evidence type="ECO:0000313" key="1">
    <source>
        <dbReference type="EMBL" id="WAJ28934.1"/>
    </source>
</evidence>
<protein>
    <submittedName>
        <fullName evidence="1">Uncharacterized protein</fullName>
    </submittedName>
</protein>
<accession>A0ACD4NQ55</accession>
<dbReference type="EMBL" id="CP113520">
    <property type="protein sequence ID" value="WAJ28934.1"/>
    <property type="molecule type" value="Genomic_DNA"/>
</dbReference>
<evidence type="ECO:0000313" key="2">
    <source>
        <dbReference type="Proteomes" id="UP001163223"/>
    </source>
</evidence>
<name>A0ACD4NQ55_9HYPH</name>
<sequence>MPVLDEANEGFGAPAKNERLEAATEALLSSGRAFAHEVALPLCYKDAERVGHESYTAALQAALDVASARSTSDPDAFPTAIRALFHAGARFGEARMLTHLAERVADNVLEHMGIPDGDG</sequence>
<gene>
    <name evidence="1" type="ORF">OXU80_01375</name>
</gene>
<reference evidence="1" key="1">
    <citation type="submission" date="2022-11" db="EMBL/GenBank/DDBJ databases">
        <title>beta-Carotene-producing bacterium, Jeongeuplla avenae sp. nov., alleviates the salt stress of Arabidopsis seedlings.</title>
        <authorList>
            <person name="Jiang L."/>
            <person name="Lee J."/>
        </authorList>
    </citation>
    <scope>NUCLEOTIDE SEQUENCE</scope>
    <source>
        <strain evidence="1">DY_R2A_6</strain>
    </source>
</reference>
<keyword evidence="2" id="KW-1185">Reference proteome</keyword>
<organism evidence="1 2">
    <name type="scientific">Antarcticirhabdus aurantiaca</name>
    <dbReference type="NCBI Taxonomy" id="2606717"/>
    <lineage>
        <taxon>Bacteria</taxon>
        <taxon>Pseudomonadati</taxon>
        <taxon>Pseudomonadota</taxon>
        <taxon>Alphaproteobacteria</taxon>
        <taxon>Hyphomicrobiales</taxon>
        <taxon>Aurantimonadaceae</taxon>
        <taxon>Antarcticirhabdus</taxon>
    </lineage>
</organism>
<proteinExistence type="predicted"/>
<dbReference type="Proteomes" id="UP001163223">
    <property type="component" value="Chromosome"/>
</dbReference>